<sequence>MPKVRIRQHVNPLSRKFQQPIQLPDWNTIYQNPNLPLHLDIGCARGKFLLQMAQLQPEINFLGIEIRESLVKDANQIRDELGLTNLHYLFGNINTSTSLILNSFPDNTVKYITIQFPDPWFKKKHNKRRVVQPELVNILVDYLVEGGIIFLQSDIEEVAREMKVRFSAHSALVQQHQTTWLDYNPLPIPTERELYVLADNLPVYRVLYKKLTN</sequence>
<name>K9XS06_STAC7</name>
<reference evidence="9" key="1">
    <citation type="journal article" date="2013" name="Proc. Natl. Acad. Sci. U.S.A.">
        <title>Improving the coverage of the cyanobacterial phylum using diversity-driven genome sequencing.</title>
        <authorList>
            <person name="Shih P.M."/>
            <person name="Wu D."/>
            <person name="Latifi A."/>
            <person name="Axen S.D."/>
            <person name="Fewer D.P."/>
            <person name="Talla E."/>
            <person name="Calteau A."/>
            <person name="Cai F."/>
            <person name="Tandeau de Marsac N."/>
            <person name="Rippka R."/>
            <person name="Herdman M."/>
            <person name="Sivonen K."/>
            <person name="Coursin T."/>
            <person name="Laurent T."/>
            <person name="Goodwin L."/>
            <person name="Nolan M."/>
            <person name="Davenport K.W."/>
            <person name="Han C.S."/>
            <person name="Rubin E.M."/>
            <person name="Eisen J.A."/>
            <person name="Woyke T."/>
            <person name="Gugger M."/>
            <person name="Kerfeld C.A."/>
        </authorList>
    </citation>
    <scope>NUCLEOTIDE SEQUENCE [LARGE SCALE GENOMIC DNA]</scope>
    <source>
        <strain evidence="9">ATCC 29371 / PCC 7437</strain>
    </source>
</reference>
<accession>K9XS06</accession>
<evidence type="ECO:0000313" key="8">
    <source>
        <dbReference type="EMBL" id="AFZ34841.1"/>
    </source>
</evidence>
<gene>
    <name evidence="7" type="primary">trmB</name>
    <name evidence="8" type="ordered locus">Sta7437_1271</name>
</gene>
<dbReference type="Pfam" id="PF02390">
    <property type="entry name" value="Methyltransf_4"/>
    <property type="match status" value="1"/>
</dbReference>
<dbReference type="GO" id="GO:0043527">
    <property type="term" value="C:tRNA methyltransferase complex"/>
    <property type="evidence" value="ECO:0007669"/>
    <property type="project" value="TreeGrafter"/>
</dbReference>
<dbReference type="CDD" id="cd02440">
    <property type="entry name" value="AdoMet_MTases"/>
    <property type="match status" value="1"/>
</dbReference>
<feature type="binding site" evidence="7">
    <location>
        <position position="40"/>
    </location>
    <ligand>
        <name>S-adenosyl-L-methionine</name>
        <dbReference type="ChEBI" id="CHEBI:59789"/>
    </ligand>
</feature>
<dbReference type="PANTHER" id="PTHR23417:SF21">
    <property type="entry name" value="TRNA (GUANINE-N(7)-)-METHYLTRANSFERASE"/>
    <property type="match status" value="1"/>
</dbReference>
<dbReference type="EMBL" id="CP003653">
    <property type="protein sequence ID" value="AFZ34841.1"/>
    <property type="molecule type" value="Genomic_DNA"/>
</dbReference>
<dbReference type="PANTHER" id="PTHR23417">
    <property type="entry name" value="3-DEOXY-D-MANNO-OCTULOSONIC-ACID TRANSFERASE/TRNA GUANINE-N 7 - -METHYLTRANSFERASE"/>
    <property type="match status" value="1"/>
</dbReference>
<dbReference type="Proteomes" id="UP000010473">
    <property type="component" value="Chromosome"/>
</dbReference>
<dbReference type="InterPro" id="IPR055361">
    <property type="entry name" value="tRNA_methyltr_TrmB_bact"/>
</dbReference>
<feature type="binding site" evidence="7">
    <location>
        <position position="92"/>
    </location>
    <ligand>
        <name>S-adenosyl-L-methionine</name>
        <dbReference type="ChEBI" id="CHEBI:59789"/>
    </ligand>
</feature>
<evidence type="ECO:0000256" key="2">
    <source>
        <dbReference type="ARBA" id="ARBA00003015"/>
    </source>
</evidence>
<keyword evidence="3 7" id="KW-0489">Methyltransferase</keyword>
<dbReference type="Gene3D" id="3.40.50.150">
    <property type="entry name" value="Vaccinia Virus protein VP39"/>
    <property type="match status" value="1"/>
</dbReference>
<keyword evidence="6 7" id="KW-0819">tRNA processing</keyword>
<evidence type="ECO:0000256" key="4">
    <source>
        <dbReference type="ARBA" id="ARBA00022679"/>
    </source>
</evidence>
<evidence type="ECO:0000256" key="5">
    <source>
        <dbReference type="ARBA" id="ARBA00022691"/>
    </source>
</evidence>
<dbReference type="InterPro" id="IPR029063">
    <property type="entry name" value="SAM-dependent_MTases_sf"/>
</dbReference>
<dbReference type="HAMAP" id="MF_01057">
    <property type="entry name" value="tRNA_methyltr_TrmB"/>
    <property type="match status" value="1"/>
</dbReference>
<dbReference type="AlphaFoldDB" id="K9XS06"/>
<dbReference type="KEGG" id="scs:Sta7437_1271"/>
<dbReference type="UniPathway" id="UPA00989"/>
<evidence type="ECO:0000256" key="7">
    <source>
        <dbReference type="HAMAP-Rule" id="MF_01057"/>
    </source>
</evidence>
<evidence type="ECO:0000256" key="6">
    <source>
        <dbReference type="ARBA" id="ARBA00022694"/>
    </source>
</evidence>
<feature type="region of interest" description="Interaction with RNA" evidence="7">
    <location>
        <begin position="124"/>
        <end position="129"/>
    </location>
</feature>
<comment type="caution">
    <text evidence="7">Lacks conserved residue(s) required for the propagation of feature annotation.</text>
</comment>
<organism evidence="8 9">
    <name type="scientific">Stanieria cyanosphaera (strain ATCC 29371 / PCC 7437)</name>
    <dbReference type="NCBI Taxonomy" id="111780"/>
    <lineage>
        <taxon>Bacteria</taxon>
        <taxon>Bacillati</taxon>
        <taxon>Cyanobacteriota</taxon>
        <taxon>Cyanophyceae</taxon>
        <taxon>Pleurocapsales</taxon>
        <taxon>Dermocarpellaceae</taxon>
        <taxon>Stanieria</taxon>
    </lineage>
</organism>
<dbReference type="InterPro" id="IPR003358">
    <property type="entry name" value="tRNA_(Gua-N-7)_MeTrfase_Trmb"/>
</dbReference>
<comment type="catalytic activity">
    <reaction evidence="1 7">
        <text>guanosine(46) in tRNA + S-adenosyl-L-methionine = N(7)-methylguanosine(46) in tRNA + S-adenosyl-L-homocysteine</text>
        <dbReference type="Rhea" id="RHEA:42708"/>
        <dbReference type="Rhea" id="RHEA-COMP:10188"/>
        <dbReference type="Rhea" id="RHEA-COMP:10189"/>
        <dbReference type="ChEBI" id="CHEBI:57856"/>
        <dbReference type="ChEBI" id="CHEBI:59789"/>
        <dbReference type="ChEBI" id="CHEBI:74269"/>
        <dbReference type="ChEBI" id="CHEBI:74480"/>
        <dbReference type="EC" id="2.1.1.33"/>
    </reaction>
</comment>
<dbReference type="STRING" id="111780.Sta7437_1271"/>
<dbReference type="PROSITE" id="PS51625">
    <property type="entry name" value="SAM_MT_TRMB"/>
    <property type="match status" value="1"/>
</dbReference>
<feature type="binding site" evidence="7">
    <location>
        <position position="118"/>
    </location>
    <ligand>
        <name>S-adenosyl-L-methionine</name>
        <dbReference type="ChEBI" id="CHEBI:59789"/>
    </ligand>
</feature>
<dbReference type="EC" id="2.1.1.33" evidence="7"/>
<feature type="binding site" evidence="7">
    <location>
        <position position="122"/>
    </location>
    <ligand>
        <name>substrate</name>
    </ligand>
</feature>
<keyword evidence="4 7" id="KW-0808">Transferase</keyword>
<evidence type="ECO:0000256" key="3">
    <source>
        <dbReference type="ARBA" id="ARBA00022603"/>
    </source>
</evidence>
<dbReference type="OrthoDB" id="9802090at2"/>
<dbReference type="SUPFAM" id="SSF53335">
    <property type="entry name" value="S-adenosyl-L-methionine-dependent methyltransferases"/>
    <property type="match status" value="1"/>
</dbReference>
<protein>
    <recommendedName>
        <fullName evidence="7">tRNA (guanine-N(7)-)-methyltransferase</fullName>
        <ecNumber evidence="7">2.1.1.33</ecNumber>
    </recommendedName>
    <alternativeName>
        <fullName evidence="7">tRNA (guanine(46)-N(7))-methyltransferase</fullName>
    </alternativeName>
    <alternativeName>
        <fullName evidence="7">tRNA(m7G46)-methyltransferase</fullName>
    </alternativeName>
</protein>
<comment type="pathway">
    <text evidence="7">tRNA modification; N(7)-methylguanine-tRNA biosynthesis.</text>
</comment>
<dbReference type="RefSeq" id="WP_015192514.1">
    <property type="nucleotide sequence ID" value="NC_019748.1"/>
</dbReference>
<dbReference type="PATRIC" id="fig|111780.3.peg.1324"/>
<feature type="binding site" evidence="7">
    <location>
        <position position="154"/>
    </location>
    <ligand>
        <name>substrate</name>
    </ligand>
</feature>
<keyword evidence="5 7" id="KW-0949">S-adenosyl-L-methionine</keyword>
<keyword evidence="9" id="KW-1185">Reference proteome</keyword>
<dbReference type="NCBIfam" id="TIGR00091">
    <property type="entry name" value="tRNA (guanosine(46)-N7)-methyltransferase TrmB"/>
    <property type="match status" value="1"/>
</dbReference>
<feature type="binding site" evidence="7">
    <location>
        <position position="65"/>
    </location>
    <ligand>
        <name>S-adenosyl-L-methionine</name>
        <dbReference type="ChEBI" id="CHEBI:59789"/>
    </ligand>
</feature>
<dbReference type="HOGENOM" id="CLU_050910_1_3_3"/>
<evidence type="ECO:0000313" key="9">
    <source>
        <dbReference type="Proteomes" id="UP000010473"/>
    </source>
</evidence>
<evidence type="ECO:0000256" key="1">
    <source>
        <dbReference type="ARBA" id="ARBA00000142"/>
    </source>
</evidence>
<proteinExistence type="inferred from homology"/>
<comment type="similarity">
    <text evidence="7">Belongs to the class I-like SAM-binding methyltransferase superfamily. TrmB family.</text>
</comment>
<dbReference type="eggNOG" id="COG0220">
    <property type="taxonomic scope" value="Bacteria"/>
</dbReference>
<comment type="function">
    <text evidence="2 7">Catalyzes the formation of N(7)-methylguanine at position 46 (m7G46) in tRNA.</text>
</comment>
<dbReference type="GO" id="GO:0008176">
    <property type="term" value="F:tRNA (guanine(46)-N7)-methyltransferase activity"/>
    <property type="evidence" value="ECO:0007669"/>
    <property type="project" value="UniProtKB-UniRule"/>
</dbReference>